<gene>
    <name evidence="3" type="ORF">WG66_10573</name>
</gene>
<proteinExistence type="predicted"/>
<dbReference type="InterPro" id="IPR045340">
    <property type="entry name" value="DUF6533"/>
</dbReference>
<name>A0A0W0FKJ4_MONRR</name>
<feature type="transmembrane region" description="Helical" evidence="1">
    <location>
        <begin position="183"/>
        <end position="207"/>
    </location>
</feature>
<evidence type="ECO:0000259" key="2">
    <source>
        <dbReference type="Pfam" id="PF20151"/>
    </source>
</evidence>
<sequence length="307" mass="34618">MEVHALQMEFMGTISRHHKRNINGLILLAVSSITILVYDYILTIQMEVDLVWSSSLSWVKVLYLIQRYTPFVDSYVLLLYVWLSSDVSGRTCTAIMNFCMWMHVIGITVSEILLTLRTWAACQARFKRLSWCLAIFATTCWIPVFVVESNMLKFTQFSPGFTPSHQTGGHRSQVCAVHGGSSFFYVTYVLVSVYQIGILGLMLIAGYPRYKWRARSSIFNVVFGQGILCYLILIALSIVNIVVVLVAPVGLSRLVMPISRVMHANLTSRTVLNIRKEMWGRGEEVNESPDAQGAVMSTIVAVHDFEA</sequence>
<organism evidence="3 4">
    <name type="scientific">Moniliophthora roreri</name>
    <name type="common">Frosty pod rot fungus</name>
    <name type="synonym">Monilia roreri</name>
    <dbReference type="NCBI Taxonomy" id="221103"/>
    <lineage>
        <taxon>Eukaryota</taxon>
        <taxon>Fungi</taxon>
        <taxon>Dikarya</taxon>
        <taxon>Basidiomycota</taxon>
        <taxon>Agaricomycotina</taxon>
        <taxon>Agaricomycetes</taxon>
        <taxon>Agaricomycetidae</taxon>
        <taxon>Agaricales</taxon>
        <taxon>Marasmiineae</taxon>
        <taxon>Marasmiaceae</taxon>
        <taxon>Moniliophthora</taxon>
    </lineage>
</organism>
<dbReference type="Proteomes" id="UP000054988">
    <property type="component" value="Unassembled WGS sequence"/>
</dbReference>
<feature type="domain" description="DUF6533" evidence="2">
    <location>
        <begin position="28"/>
        <end position="72"/>
    </location>
</feature>
<evidence type="ECO:0000313" key="4">
    <source>
        <dbReference type="Proteomes" id="UP000054988"/>
    </source>
</evidence>
<feature type="transmembrane region" description="Helical" evidence="1">
    <location>
        <begin position="128"/>
        <end position="147"/>
    </location>
</feature>
<keyword evidence="1" id="KW-0472">Membrane</keyword>
<evidence type="ECO:0000313" key="3">
    <source>
        <dbReference type="EMBL" id="KTB36836.1"/>
    </source>
</evidence>
<keyword evidence="1" id="KW-0812">Transmembrane</keyword>
<dbReference type="Pfam" id="PF20151">
    <property type="entry name" value="DUF6533"/>
    <property type="match status" value="1"/>
</dbReference>
<evidence type="ECO:0000256" key="1">
    <source>
        <dbReference type="SAM" id="Phobius"/>
    </source>
</evidence>
<dbReference type="AlphaFoldDB" id="A0A0W0FKJ4"/>
<feature type="transmembrane region" description="Helical" evidence="1">
    <location>
        <begin position="21"/>
        <end position="41"/>
    </location>
</feature>
<accession>A0A0W0FKJ4</accession>
<comment type="caution">
    <text evidence="3">The sequence shown here is derived from an EMBL/GenBank/DDBJ whole genome shotgun (WGS) entry which is preliminary data.</text>
</comment>
<protein>
    <recommendedName>
        <fullName evidence="2">DUF6533 domain-containing protein</fullName>
    </recommendedName>
</protein>
<feature type="transmembrane region" description="Helical" evidence="1">
    <location>
        <begin position="227"/>
        <end position="251"/>
    </location>
</feature>
<keyword evidence="1" id="KW-1133">Transmembrane helix</keyword>
<feature type="transmembrane region" description="Helical" evidence="1">
    <location>
        <begin position="95"/>
        <end position="116"/>
    </location>
</feature>
<reference evidence="3 4" key="1">
    <citation type="submission" date="2015-12" db="EMBL/GenBank/DDBJ databases">
        <title>Draft genome sequence of Moniliophthora roreri, the causal agent of frosty pod rot of cacao.</title>
        <authorList>
            <person name="Aime M.C."/>
            <person name="Diaz-Valderrama J.R."/>
            <person name="Kijpornyongpan T."/>
            <person name="Phillips-Mora W."/>
        </authorList>
    </citation>
    <scope>NUCLEOTIDE SEQUENCE [LARGE SCALE GENOMIC DNA]</scope>
    <source>
        <strain evidence="3 4">MCA 2952</strain>
    </source>
</reference>
<dbReference type="EMBL" id="LATX01001880">
    <property type="protein sequence ID" value="KTB36836.1"/>
    <property type="molecule type" value="Genomic_DNA"/>
</dbReference>